<sequence>MPLLGLPAELIRHIYENDLQSECDLNALAQTSHFLYGCVNPFLYTHNTKSSGSSALSWAATHGVIDTARKSL</sequence>
<reference evidence="1" key="1">
    <citation type="submission" date="2020-01" db="EMBL/GenBank/DDBJ databases">
        <authorList>
            <consortium name="DOE Joint Genome Institute"/>
            <person name="Haridas S."/>
            <person name="Albert R."/>
            <person name="Binder M."/>
            <person name="Bloem J."/>
            <person name="Labutti K."/>
            <person name="Salamov A."/>
            <person name="Andreopoulos B."/>
            <person name="Baker S.E."/>
            <person name="Barry K."/>
            <person name="Bills G."/>
            <person name="Bluhm B.H."/>
            <person name="Cannon C."/>
            <person name="Castanera R."/>
            <person name="Culley D.E."/>
            <person name="Daum C."/>
            <person name="Ezra D."/>
            <person name="Gonzalez J.B."/>
            <person name="Henrissat B."/>
            <person name="Kuo A."/>
            <person name="Liang C."/>
            <person name="Lipzen A."/>
            <person name="Lutzoni F."/>
            <person name="Magnuson J."/>
            <person name="Mondo S."/>
            <person name="Nolan M."/>
            <person name="Ohm R."/>
            <person name="Pangilinan J."/>
            <person name="Park H.-J."/>
            <person name="Ramirez L."/>
            <person name="Alfaro M."/>
            <person name="Sun H."/>
            <person name="Tritt A."/>
            <person name="Yoshinaga Y."/>
            <person name="Zwiers L.-H."/>
            <person name="Turgeon B.G."/>
            <person name="Goodwin S.B."/>
            <person name="Spatafora J.W."/>
            <person name="Crous P.W."/>
            <person name="Grigoriev I.V."/>
        </authorList>
    </citation>
    <scope>NUCLEOTIDE SEQUENCE</scope>
    <source>
        <strain evidence="1">IPT5</strain>
    </source>
</reference>
<feature type="non-terminal residue" evidence="1">
    <location>
        <position position="72"/>
    </location>
</feature>
<protein>
    <recommendedName>
        <fullName evidence="3">F-box domain-containing protein</fullName>
    </recommendedName>
</protein>
<dbReference type="OrthoDB" id="4772757at2759"/>
<keyword evidence="2" id="KW-1185">Reference proteome</keyword>
<organism evidence="1 2">
    <name type="scientific">Plenodomus tracheiphilus IPT5</name>
    <dbReference type="NCBI Taxonomy" id="1408161"/>
    <lineage>
        <taxon>Eukaryota</taxon>
        <taxon>Fungi</taxon>
        <taxon>Dikarya</taxon>
        <taxon>Ascomycota</taxon>
        <taxon>Pezizomycotina</taxon>
        <taxon>Dothideomycetes</taxon>
        <taxon>Pleosporomycetidae</taxon>
        <taxon>Pleosporales</taxon>
        <taxon>Pleosporineae</taxon>
        <taxon>Leptosphaeriaceae</taxon>
        <taxon>Plenodomus</taxon>
    </lineage>
</organism>
<evidence type="ECO:0008006" key="3">
    <source>
        <dbReference type="Google" id="ProtNLM"/>
    </source>
</evidence>
<dbReference type="Proteomes" id="UP000799423">
    <property type="component" value="Unassembled WGS sequence"/>
</dbReference>
<dbReference type="EMBL" id="MU006378">
    <property type="protein sequence ID" value="KAF2844467.1"/>
    <property type="molecule type" value="Genomic_DNA"/>
</dbReference>
<dbReference type="AlphaFoldDB" id="A0A6A7AQ35"/>
<proteinExistence type="predicted"/>
<evidence type="ECO:0000313" key="2">
    <source>
        <dbReference type="Proteomes" id="UP000799423"/>
    </source>
</evidence>
<gene>
    <name evidence="1" type="ORF">T440DRAFT_358517</name>
</gene>
<accession>A0A6A7AQ35</accession>
<name>A0A6A7AQ35_9PLEO</name>
<evidence type="ECO:0000313" key="1">
    <source>
        <dbReference type="EMBL" id="KAF2844467.1"/>
    </source>
</evidence>